<dbReference type="InterPro" id="IPR040442">
    <property type="entry name" value="Pyrv_kinase-like_dom_sf"/>
</dbReference>
<dbReference type="SUPFAM" id="SSF50800">
    <property type="entry name" value="PK beta-barrel domain-like"/>
    <property type="match status" value="1"/>
</dbReference>
<dbReference type="Gene3D" id="3.20.20.60">
    <property type="entry name" value="Phosphoenolpyruvate-binding domains"/>
    <property type="match status" value="1"/>
</dbReference>
<dbReference type="InterPro" id="IPR015793">
    <property type="entry name" value="Pyrv_Knase_brl"/>
</dbReference>
<dbReference type="GO" id="GO:0030955">
    <property type="term" value="F:potassium ion binding"/>
    <property type="evidence" value="ECO:0007669"/>
    <property type="project" value="InterPro"/>
</dbReference>
<keyword evidence="9 12" id="KW-0460">Magnesium</keyword>
<comment type="catalytic activity">
    <reaction evidence="12">
        <text>pyruvate + ATP = phosphoenolpyruvate + ADP + H(+)</text>
        <dbReference type="Rhea" id="RHEA:18157"/>
        <dbReference type="ChEBI" id="CHEBI:15361"/>
        <dbReference type="ChEBI" id="CHEBI:15378"/>
        <dbReference type="ChEBI" id="CHEBI:30616"/>
        <dbReference type="ChEBI" id="CHEBI:58702"/>
        <dbReference type="ChEBI" id="CHEBI:456216"/>
        <dbReference type="EC" id="2.7.1.40"/>
    </reaction>
</comment>
<name>A0A7C1CWQ5_9BACT</name>
<comment type="caution">
    <text evidence="14">The sequence shown here is derived from an EMBL/GenBank/DDBJ whole genome shotgun (WGS) entry which is preliminary data.</text>
</comment>
<keyword evidence="11 14" id="KW-0670">Pyruvate</keyword>
<dbReference type="Proteomes" id="UP000886198">
    <property type="component" value="Unassembled WGS sequence"/>
</dbReference>
<feature type="domain" description="Pyruvate kinase barrel" evidence="13">
    <location>
        <begin position="7"/>
        <end position="304"/>
    </location>
</feature>
<dbReference type="GO" id="GO:0005524">
    <property type="term" value="F:ATP binding"/>
    <property type="evidence" value="ECO:0007669"/>
    <property type="project" value="UniProtKB-KW"/>
</dbReference>
<dbReference type="Pfam" id="PF00224">
    <property type="entry name" value="PK"/>
    <property type="match status" value="1"/>
</dbReference>
<evidence type="ECO:0000256" key="10">
    <source>
        <dbReference type="ARBA" id="ARBA00023152"/>
    </source>
</evidence>
<gene>
    <name evidence="14" type="ORF">ENN47_06775</name>
</gene>
<dbReference type="SUPFAM" id="SSF51621">
    <property type="entry name" value="Phosphoenolpyruvate/pyruvate domain"/>
    <property type="match status" value="1"/>
</dbReference>
<evidence type="ECO:0000256" key="6">
    <source>
        <dbReference type="ARBA" id="ARBA00022741"/>
    </source>
</evidence>
<dbReference type="AlphaFoldDB" id="A0A7C1CWQ5"/>
<dbReference type="Gene3D" id="2.40.33.10">
    <property type="entry name" value="PK beta-barrel domain-like"/>
    <property type="match status" value="1"/>
</dbReference>
<dbReference type="InterPro" id="IPR001697">
    <property type="entry name" value="Pyr_Knase"/>
</dbReference>
<keyword evidence="6" id="KW-0547">Nucleotide-binding</keyword>
<keyword evidence="5" id="KW-0479">Metal-binding</keyword>
<evidence type="ECO:0000256" key="2">
    <source>
        <dbReference type="ARBA" id="ARBA00008663"/>
    </source>
</evidence>
<evidence type="ECO:0000256" key="12">
    <source>
        <dbReference type="RuleBase" id="RU000504"/>
    </source>
</evidence>
<reference evidence="14" key="1">
    <citation type="journal article" date="2020" name="mSystems">
        <title>Genome- and Community-Level Interaction Insights into Carbon Utilization and Element Cycling Functions of Hydrothermarchaeota in Hydrothermal Sediment.</title>
        <authorList>
            <person name="Zhou Z."/>
            <person name="Liu Y."/>
            <person name="Xu W."/>
            <person name="Pan J."/>
            <person name="Luo Z.H."/>
            <person name="Li M."/>
        </authorList>
    </citation>
    <scope>NUCLEOTIDE SEQUENCE [LARGE SCALE GENOMIC DNA]</scope>
    <source>
        <strain evidence="14">SpSt-1179</strain>
    </source>
</reference>
<sequence>MEGFSIVATISDRKALKSIEMAGATAIRFNSSHTTLEDIEKFILYYADNCSLPLYIDLQGAKLRLSRNQPVMEIKAGEQVILGSQCSHLKIIAVDPRTLSYLSPGMKISIEDGRIELQVLKQEADNARAMVLRGGVIRPSKGMNISPHPINQIELSSRDSDIVLATRRHDFVRYALSFVSSASEVIELKDLSGRPVASKIERELPFSRVEEISSSSDEIWLCRGDLGAQLGARGLVDFYSYFSQNIRELHKPVLMAGEVLEHMVDHPFATRSELCHLKDIQFRGFEGVVLSNETAYGTFPIETIKTVLEVTSDE</sequence>
<dbReference type="GO" id="GO:0000287">
    <property type="term" value="F:magnesium ion binding"/>
    <property type="evidence" value="ECO:0007669"/>
    <property type="project" value="InterPro"/>
</dbReference>
<dbReference type="InterPro" id="IPR011037">
    <property type="entry name" value="Pyrv_Knase-like_insert_dom_sf"/>
</dbReference>
<evidence type="ECO:0000256" key="9">
    <source>
        <dbReference type="ARBA" id="ARBA00022842"/>
    </source>
</evidence>
<dbReference type="PANTHER" id="PTHR11817">
    <property type="entry name" value="PYRUVATE KINASE"/>
    <property type="match status" value="1"/>
</dbReference>
<evidence type="ECO:0000313" key="14">
    <source>
        <dbReference type="EMBL" id="HDP77871.1"/>
    </source>
</evidence>
<evidence type="ECO:0000256" key="8">
    <source>
        <dbReference type="ARBA" id="ARBA00022840"/>
    </source>
</evidence>
<dbReference type="UniPathway" id="UPA00109">
    <property type="reaction ID" value="UER00188"/>
</dbReference>
<keyword evidence="4 12" id="KW-0808">Transferase</keyword>
<keyword evidence="10 12" id="KW-0324">Glycolysis</keyword>
<evidence type="ECO:0000259" key="13">
    <source>
        <dbReference type="Pfam" id="PF00224"/>
    </source>
</evidence>
<comment type="pathway">
    <text evidence="1 12">Carbohydrate degradation; glycolysis; pyruvate from D-glyceraldehyde 3-phosphate: step 5/5.</text>
</comment>
<dbReference type="GO" id="GO:0016301">
    <property type="term" value="F:kinase activity"/>
    <property type="evidence" value="ECO:0007669"/>
    <property type="project" value="UniProtKB-KW"/>
</dbReference>
<dbReference type="EC" id="2.7.1.40" evidence="3 12"/>
<dbReference type="GO" id="GO:0004743">
    <property type="term" value="F:pyruvate kinase activity"/>
    <property type="evidence" value="ECO:0007669"/>
    <property type="project" value="UniProtKB-EC"/>
</dbReference>
<keyword evidence="8" id="KW-0067">ATP-binding</keyword>
<evidence type="ECO:0000256" key="11">
    <source>
        <dbReference type="ARBA" id="ARBA00023317"/>
    </source>
</evidence>
<organism evidence="14">
    <name type="scientific">Mesotoga infera</name>
    <dbReference type="NCBI Taxonomy" id="1236046"/>
    <lineage>
        <taxon>Bacteria</taxon>
        <taxon>Thermotogati</taxon>
        <taxon>Thermotogota</taxon>
        <taxon>Thermotogae</taxon>
        <taxon>Kosmotogales</taxon>
        <taxon>Kosmotogaceae</taxon>
        <taxon>Mesotoga</taxon>
    </lineage>
</organism>
<comment type="similarity">
    <text evidence="2 12">Belongs to the pyruvate kinase family.</text>
</comment>
<accession>A0A7C1CWQ5</accession>
<evidence type="ECO:0000256" key="5">
    <source>
        <dbReference type="ARBA" id="ARBA00022723"/>
    </source>
</evidence>
<evidence type="ECO:0000256" key="4">
    <source>
        <dbReference type="ARBA" id="ARBA00022679"/>
    </source>
</evidence>
<proteinExistence type="inferred from homology"/>
<evidence type="ECO:0000256" key="7">
    <source>
        <dbReference type="ARBA" id="ARBA00022777"/>
    </source>
</evidence>
<dbReference type="InterPro" id="IPR015813">
    <property type="entry name" value="Pyrv/PenolPyrv_kinase-like_dom"/>
</dbReference>
<dbReference type="InterPro" id="IPR015806">
    <property type="entry name" value="Pyrv_Knase_insert_dom_sf"/>
</dbReference>
<protein>
    <recommendedName>
        <fullName evidence="3 12">Pyruvate kinase</fullName>
        <ecNumber evidence="3 12">2.7.1.40</ecNumber>
    </recommendedName>
</protein>
<evidence type="ECO:0000256" key="3">
    <source>
        <dbReference type="ARBA" id="ARBA00012142"/>
    </source>
</evidence>
<evidence type="ECO:0000256" key="1">
    <source>
        <dbReference type="ARBA" id="ARBA00004997"/>
    </source>
</evidence>
<dbReference type="EMBL" id="DSBT01000180">
    <property type="protein sequence ID" value="HDP77871.1"/>
    <property type="molecule type" value="Genomic_DNA"/>
</dbReference>
<dbReference type="PRINTS" id="PR01050">
    <property type="entry name" value="PYRUVTKNASE"/>
</dbReference>
<keyword evidence="7 12" id="KW-0418">Kinase</keyword>